<dbReference type="Proteomes" id="UP000321580">
    <property type="component" value="Unassembled WGS sequence"/>
</dbReference>
<accession>A0A5C6RR08</accession>
<keyword evidence="2" id="KW-1185">Reference proteome</keyword>
<comment type="caution">
    <text evidence="1">The sequence shown here is derived from an EMBL/GenBank/DDBJ whole genome shotgun (WGS) entry which is preliminary data.</text>
</comment>
<sequence>MPQFEWDEGKNAQNKAKHKVGFGEAQTVFTDKSAIELEASRNGEYRIIRIGKSAAKFILLVVYTMRGMGVRIISARQANRNERNRYFEHKFKNRAHENPDR</sequence>
<dbReference type="RefSeq" id="WP_147166996.1">
    <property type="nucleotide sequence ID" value="NZ_VOOR01000013.1"/>
</dbReference>
<dbReference type="InterPro" id="IPR007460">
    <property type="entry name" value="BrnT_toxin"/>
</dbReference>
<gene>
    <name evidence="1" type="ORF">FRY97_08380</name>
</gene>
<organism evidence="1 2">
    <name type="scientific">Phaeodactylibacter luteus</name>
    <dbReference type="NCBI Taxonomy" id="1564516"/>
    <lineage>
        <taxon>Bacteria</taxon>
        <taxon>Pseudomonadati</taxon>
        <taxon>Bacteroidota</taxon>
        <taxon>Saprospiria</taxon>
        <taxon>Saprospirales</taxon>
        <taxon>Haliscomenobacteraceae</taxon>
        <taxon>Phaeodactylibacter</taxon>
    </lineage>
</organism>
<evidence type="ECO:0000313" key="1">
    <source>
        <dbReference type="EMBL" id="TXB63822.1"/>
    </source>
</evidence>
<protein>
    <submittedName>
        <fullName evidence="1">BrnT family toxin</fullName>
    </submittedName>
</protein>
<dbReference type="Gene3D" id="3.10.450.530">
    <property type="entry name" value="Ribonuclease toxin, BrnT, of type II toxin-antitoxin system"/>
    <property type="match status" value="1"/>
</dbReference>
<evidence type="ECO:0000313" key="2">
    <source>
        <dbReference type="Proteomes" id="UP000321580"/>
    </source>
</evidence>
<name>A0A5C6RR08_9BACT</name>
<dbReference type="OrthoDB" id="839663at2"/>
<dbReference type="Pfam" id="PF04365">
    <property type="entry name" value="BrnT_toxin"/>
    <property type="match status" value="1"/>
</dbReference>
<dbReference type="InterPro" id="IPR038573">
    <property type="entry name" value="BrnT_sf"/>
</dbReference>
<dbReference type="EMBL" id="VOOR01000013">
    <property type="protein sequence ID" value="TXB63822.1"/>
    <property type="molecule type" value="Genomic_DNA"/>
</dbReference>
<reference evidence="1 2" key="1">
    <citation type="submission" date="2019-08" db="EMBL/GenBank/DDBJ databases">
        <title>Genome of Phaeodactylibacter luteus.</title>
        <authorList>
            <person name="Bowman J.P."/>
        </authorList>
    </citation>
    <scope>NUCLEOTIDE SEQUENCE [LARGE SCALE GENOMIC DNA]</scope>
    <source>
        <strain evidence="1 2">KCTC 42180</strain>
    </source>
</reference>
<dbReference type="AlphaFoldDB" id="A0A5C6RR08"/>
<proteinExistence type="predicted"/>